<name>A0A8K0W1S7_9PLEO</name>
<reference evidence="1" key="1">
    <citation type="journal article" date="2021" name="Nat. Commun.">
        <title>Genetic determinants of endophytism in the Arabidopsis root mycobiome.</title>
        <authorList>
            <person name="Mesny F."/>
            <person name="Miyauchi S."/>
            <person name="Thiergart T."/>
            <person name="Pickel B."/>
            <person name="Atanasova L."/>
            <person name="Karlsson M."/>
            <person name="Huettel B."/>
            <person name="Barry K.W."/>
            <person name="Haridas S."/>
            <person name="Chen C."/>
            <person name="Bauer D."/>
            <person name="Andreopoulos W."/>
            <person name="Pangilinan J."/>
            <person name="LaButti K."/>
            <person name="Riley R."/>
            <person name="Lipzen A."/>
            <person name="Clum A."/>
            <person name="Drula E."/>
            <person name="Henrissat B."/>
            <person name="Kohler A."/>
            <person name="Grigoriev I.V."/>
            <person name="Martin F.M."/>
            <person name="Hacquard S."/>
        </authorList>
    </citation>
    <scope>NUCLEOTIDE SEQUENCE</scope>
    <source>
        <strain evidence="1">MPI-SDFR-AT-0120</strain>
    </source>
</reference>
<protein>
    <submittedName>
        <fullName evidence="1">Uncharacterized protein</fullName>
    </submittedName>
</protein>
<evidence type="ECO:0000313" key="1">
    <source>
        <dbReference type="EMBL" id="KAH7091265.1"/>
    </source>
</evidence>
<proteinExistence type="predicted"/>
<sequence length="242" mass="26995">MNVVSDSSSCRKRLRRRRLCHFDCAARLVESLPTRHDADSNAIGYSTSLPWFHAHMQPSGTLPVRIPLRSCRILVGVTSVYRQRLHATHKHPYHSNPRLLTSAISPNLTHTHNHLLRLTSFPDSSNSPSYTYPTINPTTNIPITHLPKSTCPFCLTVQLAASSLTPLFPRRLLLSNSRLGQCSMLLAITQARTCSGRTRARKGKCALCYAADGLGWRGDGLFRTVLVCSVRWLERELLDGVG</sequence>
<dbReference type="EMBL" id="JAGMVJ010000004">
    <property type="protein sequence ID" value="KAH7091265.1"/>
    <property type="molecule type" value="Genomic_DNA"/>
</dbReference>
<organism evidence="1 2">
    <name type="scientific">Paraphoma chrysanthemicola</name>
    <dbReference type="NCBI Taxonomy" id="798071"/>
    <lineage>
        <taxon>Eukaryota</taxon>
        <taxon>Fungi</taxon>
        <taxon>Dikarya</taxon>
        <taxon>Ascomycota</taxon>
        <taxon>Pezizomycotina</taxon>
        <taxon>Dothideomycetes</taxon>
        <taxon>Pleosporomycetidae</taxon>
        <taxon>Pleosporales</taxon>
        <taxon>Pleosporineae</taxon>
        <taxon>Phaeosphaeriaceae</taxon>
        <taxon>Paraphoma</taxon>
    </lineage>
</organism>
<dbReference type="AlphaFoldDB" id="A0A8K0W1S7"/>
<accession>A0A8K0W1S7</accession>
<keyword evidence="2" id="KW-1185">Reference proteome</keyword>
<evidence type="ECO:0000313" key="2">
    <source>
        <dbReference type="Proteomes" id="UP000813461"/>
    </source>
</evidence>
<dbReference type="Proteomes" id="UP000813461">
    <property type="component" value="Unassembled WGS sequence"/>
</dbReference>
<comment type="caution">
    <text evidence="1">The sequence shown here is derived from an EMBL/GenBank/DDBJ whole genome shotgun (WGS) entry which is preliminary data.</text>
</comment>
<gene>
    <name evidence="1" type="ORF">FB567DRAFT_269991</name>
</gene>